<dbReference type="AlphaFoldDB" id="A0A1N6GFC1"/>
<gene>
    <name evidence="1" type="ORF">SAMN05444394_3205</name>
</gene>
<evidence type="ECO:0008006" key="3">
    <source>
        <dbReference type="Google" id="ProtNLM"/>
    </source>
</evidence>
<protein>
    <recommendedName>
        <fullName evidence="3">DUF4221 domain-containing protein</fullName>
    </recommendedName>
</protein>
<dbReference type="STRING" id="226505.SAMN05444394_3205"/>
<accession>A0A1N6GFC1</accession>
<keyword evidence="2" id="KW-1185">Reference proteome</keyword>
<evidence type="ECO:0000313" key="1">
    <source>
        <dbReference type="EMBL" id="SIO06248.1"/>
    </source>
</evidence>
<dbReference type="Proteomes" id="UP000185221">
    <property type="component" value="Unassembled WGS sequence"/>
</dbReference>
<dbReference type="OrthoDB" id="833511at2"/>
<dbReference type="InterPro" id="IPR025316">
    <property type="entry name" value="DUF4221"/>
</dbReference>
<reference evidence="2" key="1">
    <citation type="submission" date="2016-11" db="EMBL/GenBank/DDBJ databases">
        <authorList>
            <person name="Varghese N."/>
            <person name="Submissions S."/>
        </authorList>
    </citation>
    <scope>NUCLEOTIDE SEQUENCE [LARGE SCALE GENOMIC DNA]</scope>
    <source>
        <strain evidence="2">DSM 15292</strain>
    </source>
</reference>
<dbReference type="SUPFAM" id="SSF50969">
    <property type="entry name" value="YVTN repeat-like/Quinoprotein amine dehydrogenase"/>
    <property type="match status" value="1"/>
</dbReference>
<sequence length="372" mass="43504">MKRLNLIFLLAICISCTKSRDETAQEEFNFSYRIDTVLVDSGEDFIYLRRGLGLGALSPDKKQLYNFNPDVPRLEVIDLEQMKLVDQKPMDLEGPLGTGFPRALKISEDGKFFFVGFTDFREFDPTLQERKLYRFRTEKPEGLEENEALGEEFFISNNGNQVFAPYGPENGEEPKTGMAMITLEDLSLKKFPFDLWQRTQNYIASLYIDGKLQSRSFEQVDVYPMESQVLVSSHNFNEVYLLDLESDSVIHKTYHSELTADTKKVPGRTTLDAPEQMREVFTQMNEEVDFSNFYFDEQNQKFFRFSRELDRKIGDSTVHKQILTIFDQDLNQLHEENFPIDYFGLKFFKDGKLWSFVNVDDELGFIIFTFDY</sequence>
<name>A0A1N6GFC1_9BACT</name>
<dbReference type="RefSeq" id="WP_074225958.1">
    <property type="nucleotide sequence ID" value="NZ_FSRC01000002.1"/>
</dbReference>
<dbReference type="EMBL" id="FSRC01000002">
    <property type="protein sequence ID" value="SIO06248.1"/>
    <property type="molecule type" value="Genomic_DNA"/>
</dbReference>
<proteinExistence type="predicted"/>
<dbReference type="Pfam" id="PF13970">
    <property type="entry name" value="DUF4221"/>
    <property type="match status" value="1"/>
</dbReference>
<organism evidence="1 2">
    <name type="scientific">Algoriphagus halophilus</name>
    <dbReference type="NCBI Taxonomy" id="226505"/>
    <lineage>
        <taxon>Bacteria</taxon>
        <taxon>Pseudomonadati</taxon>
        <taxon>Bacteroidota</taxon>
        <taxon>Cytophagia</taxon>
        <taxon>Cytophagales</taxon>
        <taxon>Cyclobacteriaceae</taxon>
        <taxon>Algoriphagus</taxon>
    </lineage>
</organism>
<dbReference type="InterPro" id="IPR011044">
    <property type="entry name" value="Quino_amine_DH_bsu"/>
</dbReference>
<evidence type="ECO:0000313" key="2">
    <source>
        <dbReference type="Proteomes" id="UP000185221"/>
    </source>
</evidence>